<name>A0ABY4Q4A0_9ACTN</name>
<dbReference type="RefSeq" id="WP_249591849.1">
    <property type="nucleotide sequence ID" value="NZ_BAAAQL010000018.1"/>
</dbReference>
<sequence length="148" mass="16224">MLLQDYDRHGRTWDLDARTGLLSPASGRCHGFVHAGGEAAAALYADPSDGEPAIWLQYGRRRWDCATVTVHQSPGPNGTRRFTVEGARGTDLELLYPAPDPGPFDPTYDWIDAEGDDFFLWAAGRMTDADATSRTTLLAHFRAGFLPA</sequence>
<accession>A0ABY4Q4A0</accession>
<protein>
    <submittedName>
        <fullName evidence="1">Uncharacterized protein</fullName>
    </submittedName>
</protein>
<dbReference type="EMBL" id="CP097289">
    <property type="protein sequence ID" value="UQT60515.1"/>
    <property type="molecule type" value="Genomic_DNA"/>
</dbReference>
<gene>
    <name evidence="1" type="ORF">M4V62_38630</name>
</gene>
<organism evidence="1 2">
    <name type="scientific">Streptomyces durmitorensis</name>
    <dbReference type="NCBI Taxonomy" id="319947"/>
    <lineage>
        <taxon>Bacteria</taxon>
        <taxon>Bacillati</taxon>
        <taxon>Actinomycetota</taxon>
        <taxon>Actinomycetes</taxon>
        <taxon>Kitasatosporales</taxon>
        <taxon>Streptomycetaceae</taxon>
        <taxon>Streptomyces</taxon>
    </lineage>
</organism>
<proteinExistence type="predicted"/>
<keyword evidence="2" id="KW-1185">Reference proteome</keyword>
<reference evidence="1 2" key="1">
    <citation type="submission" date="2022-05" db="EMBL/GenBank/DDBJ databases">
        <authorList>
            <person name="Zhou X."/>
            <person name="Li K."/>
            <person name="Man Y."/>
        </authorList>
    </citation>
    <scope>NUCLEOTIDE SEQUENCE [LARGE SCALE GENOMIC DNA]</scope>
    <source>
        <strain evidence="1 2">MS405</strain>
    </source>
</reference>
<evidence type="ECO:0000313" key="1">
    <source>
        <dbReference type="EMBL" id="UQT60515.1"/>
    </source>
</evidence>
<evidence type="ECO:0000313" key="2">
    <source>
        <dbReference type="Proteomes" id="UP000829992"/>
    </source>
</evidence>
<dbReference type="Proteomes" id="UP000829992">
    <property type="component" value="Chromosome"/>
</dbReference>